<feature type="domain" description="VWFA" evidence="1">
    <location>
        <begin position="19"/>
        <end position="94"/>
    </location>
</feature>
<dbReference type="InterPro" id="IPR011990">
    <property type="entry name" value="TPR-like_helical_dom_sf"/>
</dbReference>
<dbReference type="InterPro" id="IPR002035">
    <property type="entry name" value="VWF_A"/>
</dbReference>
<name>A0A5B1CQU1_9BACT</name>
<evidence type="ECO:0000259" key="1">
    <source>
        <dbReference type="PROSITE" id="PS50234"/>
    </source>
</evidence>
<sequence length="640" mass="70500">MGLLQRNFLDKAAGSGELEIALVIDGTDSMSSEIAGVQKSIRQMIDDLKRFRGDGVRAAIVVYRDHGSPSGEVTMLLDRFTNDADTIVAAVEKLTPESGAPFFYELPDLGIYRAINQLPWSDNPEVSKWILMFGDAPPYQSTKANADSPSSKRRYSDDVLTNMAAQKGIEINCVLCTSDDKTEASYSTVIDQTRDFMNRLSSDTGGIMLDLSYPEIQKSLVEAAGRGTTDYAKIKPINGADLQMAARSTKANGNQAGDEGSRRLIKMAIVPHEPFQSMSFDPTRKTVQVATAIKRQMSQLPGVKVASTMDIRRRLQQLRERGFSDDDATVQGLASRMDVDYLLWGSLPNTSQITTAAYRRVDGEAIIQVSLDGNSEQTADVLLTAAANSKWDQEPLCELARRVATMDERAILSESIANDSATRDDLLTSIEALEQALALSAGDPESLPLLISAKTAAESAIDAEPENPLAHWLAANASFNLASIYFRNNETGPAEEARATFKTSLRMANRHASKIRSKPLRLEIRADHSLLISGDLKKAIDSYEQMTRVTNPLSTQLRGHWMLSGIRSGDWGVPETSVDLKKAREHVIQILANWPDSPQASQLKQWLMWNETSQKTEFDFLPQTNQTLEMLVPEASSNNF</sequence>
<gene>
    <name evidence="2" type="ORF">LF1_43130</name>
</gene>
<accession>A0A5B1CQU1</accession>
<dbReference type="CDD" id="cd00198">
    <property type="entry name" value="vWFA"/>
    <property type="match status" value="1"/>
</dbReference>
<dbReference type="GO" id="GO:0004674">
    <property type="term" value="F:protein serine/threonine kinase activity"/>
    <property type="evidence" value="ECO:0007669"/>
    <property type="project" value="TreeGrafter"/>
</dbReference>
<dbReference type="Proteomes" id="UP000322699">
    <property type="component" value="Unassembled WGS sequence"/>
</dbReference>
<reference evidence="2 3" key="1">
    <citation type="submission" date="2019-08" db="EMBL/GenBank/DDBJ databases">
        <title>Deep-cultivation of Planctomycetes and their phenomic and genomic characterization uncovers novel biology.</title>
        <authorList>
            <person name="Wiegand S."/>
            <person name="Jogler M."/>
            <person name="Boedeker C."/>
            <person name="Pinto D."/>
            <person name="Vollmers J."/>
            <person name="Rivas-Marin E."/>
            <person name="Kohn T."/>
            <person name="Peeters S.H."/>
            <person name="Heuer A."/>
            <person name="Rast P."/>
            <person name="Oberbeckmann S."/>
            <person name="Bunk B."/>
            <person name="Jeske O."/>
            <person name="Meyerdierks A."/>
            <person name="Storesund J.E."/>
            <person name="Kallscheuer N."/>
            <person name="Luecker S."/>
            <person name="Lage O.M."/>
            <person name="Pohl T."/>
            <person name="Merkel B.J."/>
            <person name="Hornburger P."/>
            <person name="Mueller R.-W."/>
            <person name="Bruemmer F."/>
            <person name="Labrenz M."/>
            <person name="Spormann A.M."/>
            <person name="Op Den Camp H."/>
            <person name="Overmann J."/>
            <person name="Amann R."/>
            <person name="Jetten M.S.M."/>
            <person name="Mascher T."/>
            <person name="Medema M.H."/>
            <person name="Devos D.P."/>
            <person name="Kaster A.-K."/>
            <person name="Ovreas L."/>
            <person name="Rohde M."/>
            <person name="Galperin M.Y."/>
            <person name="Jogler C."/>
        </authorList>
    </citation>
    <scope>NUCLEOTIDE SEQUENCE [LARGE SCALE GENOMIC DNA]</scope>
    <source>
        <strain evidence="2 3">LF1</strain>
    </source>
</reference>
<dbReference type="PROSITE" id="PS50234">
    <property type="entry name" value="VWFA"/>
    <property type="match status" value="1"/>
</dbReference>
<dbReference type="GO" id="GO:0005737">
    <property type="term" value="C:cytoplasm"/>
    <property type="evidence" value="ECO:0007669"/>
    <property type="project" value="TreeGrafter"/>
</dbReference>
<dbReference type="SUPFAM" id="SSF53300">
    <property type="entry name" value="vWA-like"/>
    <property type="match status" value="1"/>
</dbReference>
<dbReference type="EMBL" id="VRLW01000001">
    <property type="protein sequence ID" value="KAA1261753.1"/>
    <property type="molecule type" value="Genomic_DNA"/>
</dbReference>
<dbReference type="Gene3D" id="1.25.40.10">
    <property type="entry name" value="Tetratricopeptide repeat domain"/>
    <property type="match status" value="1"/>
</dbReference>
<proteinExistence type="predicted"/>
<protein>
    <recommendedName>
        <fullName evidence="1">VWFA domain-containing protein</fullName>
    </recommendedName>
</protein>
<comment type="caution">
    <text evidence="2">The sequence shown here is derived from an EMBL/GenBank/DDBJ whole genome shotgun (WGS) entry which is preliminary data.</text>
</comment>
<keyword evidence="3" id="KW-1185">Reference proteome</keyword>
<organism evidence="2 3">
    <name type="scientific">Rubripirellula obstinata</name>
    <dbReference type="NCBI Taxonomy" id="406547"/>
    <lineage>
        <taxon>Bacteria</taxon>
        <taxon>Pseudomonadati</taxon>
        <taxon>Planctomycetota</taxon>
        <taxon>Planctomycetia</taxon>
        <taxon>Pirellulales</taxon>
        <taxon>Pirellulaceae</taxon>
        <taxon>Rubripirellula</taxon>
    </lineage>
</organism>
<dbReference type="AlphaFoldDB" id="A0A5B1CQU1"/>
<dbReference type="InterPro" id="IPR052969">
    <property type="entry name" value="Thr-specific_kinase-like"/>
</dbReference>
<dbReference type="InterPro" id="IPR036465">
    <property type="entry name" value="vWFA_dom_sf"/>
</dbReference>
<dbReference type="Gene3D" id="3.40.50.410">
    <property type="entry name" value="von Willebrand factor, type A domain"/>
    <property type="match status" value="1"/>
</dbReference>
<evidence type="ECO:0000313" key="2">
    <source>
        <dbReference type="EMBL" id="KAA1261753.1"/>
    </source>
</evidence>
<dbReference type="PANTHER" id="PTHR47763:SF1">
    <property type="entry name" value="DUF659 DOMAIN-CONTAINING PROTEIN"/>
    <property type="match status" value="1"/>
</dbReference>
<evidence type="ECO:0000313" key="3">
    <source>
        <dbReference type="Proteomes" id="UP000322699"/>
    </source>
</evidence>
<dbReference type="PANTHER" id="PTHR47763">
    <property type="entry name" value="ALPHA-PROTEIN KINASE VWKA"/>
    <property type="match status" value="1"/>
</dbReference>